<dbReference type="EMBL" id="JAYWLC010000014">
    <property type="protein sequence ID" value="MER5173041.1"/>
    <property type="molecule type" value="Genomic_DNA"/>
</dbReference>
<protein>
    <recommendedName>
        <fullName evidence="3">DUF982 domain-containing protein</fullName>
    </recommendedName>
</protein>
<keyword evidence="2" id="KW-1185">Reference proteome</keyword>
<name>A0ABV1SKD2_9RHOB</name>
<gene>
    <name evidence="1" type="ORF">VSX56_14795</name>
</gene>
<evidence type="ECO:0008006" key="3">
    <source>
        <dbReference type="Google" id="ProtNLM"/>
    </source>
</evidence>
<sequence>MANVIAIKRSEIQTAALYSERDEVNEFLGFCAGILCDGVILPEEADAILARIRSSDTLTSSRVYRDLWRAAEAAMADRVLSADEVEEIRQ</sequence>
<dbReference type="RefSeq" id="WP_350938228.1">
    <property type="nucleotide sequence ID" value="NZ_JAYWLC010000014.1"/>
</dbReference>
<evidence type="ECO:0000313" key="1">
    <source>
        <dbReference type="EMBL" id="MER5173041.1"/>
    </source>
</evidence>
<evidence type="ECO:0000313" key="2">
    <source>
        <dbReference type="Proteomes" id="UP001438953"/>
    </source>
</evidence>
<accession>A0ABV1SKD2</accession>
<dbReference type="Proteomes" id="UP001438953">
    <property type="component" value="Unassembled WGS sequence"/>
</dbReference>
<proteinExistence type="predicted"/>
<reference evidence="1 2" key="1">
    <citation type="submission" date="2024-01" db="EMBL/GenBank/DDBJ databases">
        <authorList>
            <person name="Deng Y."/>
            <person name="Su J."/>
        </authorList>
    </citation>
    <scope>NUCLEOTIDE SEQUENCE [LARGE SCALE GENOMIC DNA]</scope>
    <source>
        <strain evidence="1 2">CPCC 100088</strain>
    </source>
</reference>
<comment type="caution">
    <text evidence="1">The sequence shown here is derived from an EMBL/GenBank/DDBJ whole genome shotgun (WGS) entry which is preliminary data.</text>
</comment>
<organism evidence="1 2">
    <name type="scientific">Thioclava kandeliae</name>
    <dbReference type="NCBI Taxonomy" id="3070818"/>
    <lineage>
        <taxon>Bacteria</taxon>
        <taxon>Pseudomonadati</taxon>
        <taxon>Pseudomonadota</taxon>
        <taxon>Alphaproteobacteria</taxon>
        <taxon>Rhodobacterales</taxon>
        <taxon>Paracoccaceae</taxon>
        <taxon>Thioclava</taxon>
    </lineage>
</organism>
<reference evidence="1 2" key="2">
    <citation type="submission" date="2024-06" db="EMBL/GenBank/DDBJ databases">
        <title>Thioclava kandeliae sp. nov. from a rhizosphere soil sample of Kandelia candel in a mangrove.</title>
        <authorList>
            <person name="Mu T."/>
        </authorList>
    </citation>
    <scope>NUCLEOTIDE SEQUENCE [LARGE SCALE GENOMIC DNA]</scope>
    <source>
        <strain evidence="1 2">CPCC 100088</strain>
    </source>
</reference>